<keyword evidence="2" id="KW-0963">Cytoplasm</keyword>
<evidence type="ECO:0000256" key="6">
    <source>
        <dbReference type="SAM" id="MobiDB-lite"/>
    </source>
</evidence>
<dbReference type="SUPFAM" id="SSF47473">
    <property type="entry name" value="EF-hand"/>
    <property type="match status" value="1"/>
</dbReference>
<evidence type="ECO:0000256" key="2">
    <source>
        <dbReference type="ARBA" id="ARBA00022490"/>
    </source>
</evidence>
<evidence type="ECO:0000256" key="4">
    <source>
        <dbReference type="ARBA" id="ARBA00022737"/>
    </source>
</evidence>
<evidence type="ECO:0000313" key="9">
    <source>
        <dbReference type="Proteomes" id="UP000249464"/>
    </source>
</evidence>
<evidence type="ECO:0000256" key="1">
    <source>
        <dbReference type="ARBA" id="ARBA00004496"/>
    </source>
</evidence>
<evidence type="ECO:0000259" key="7">
    <source>
        <dbReference type="PROSITE" id="PS50222"/>
    </source>
</evidence>
<keyword evidence="9" id="KW-1185">Reference proteome</keyword>
<keyword evidence="4" id="KW-0677">Repeat</keyword>
<dbReference type="Proteomes" id="UP000249464">
    <property type="component" value="Unassembled WGS sequence"/>
</dbReference>
<dbReference type="EMBL" id="FQNC01000041">
    <property type="protein sequence ID" value="SGY34348.1"/>
    <property type="molecule type" value="Genomic_DNA"/>
</dbReference>
<dbReference type="Pfam" id="PF13499">
    <property type="entry name" value="EF-hand_7"/>
    <property type="match status" value="1"/>
</dbReference>
<accession>A0A2X0P225</accession>
<dbReference type="InterPro" id="IPR051426">
    <property type="entry name" value="Peflin/Sorcin_CaBP"/>
</dbReference>
<name>A0A2X0P225_9BASI</name>
<dbReference type="Gene3D" id="1.10.238.10">
    <property type="entry name" value="EF-hand"/>
    <property type="match status" value="1"/>
</dbReference>
<feature type="compositionally biased region" description="Low complexity" evidence="6">
    <location>
        <begin position="65"/>
        <end position="127"/>
    </location>
</feature>
<feature type="domain" description="EF-hand" evidence="7">
    <location>
        <begin position="200"/>
        <end position="235"/>
    </location>
</feature>
<dbReference type="Pfam" id="PF13405">
    <property type="entry name" value="EF-hand_6"/>
    <property type="match status" value="1"/>
</dbReference>
<dbReference type="PROSITE" id="PS50222">
    <property type="entry name" value="EF_HAND_2"/>
    <property type="match status" value="2"/>
</dbReference>
<comment type="subcellular location">
    <subcellularLocation>
        <location evidence="1">Cytoplasm</location>
    </subcellularLocation>
</comment>
<dbReference type="InterPro" id="IPR018247">
    <property type="entry name" value="EF_Hand_1_Ca_BS"/>
</dbReference>
<dbReference type="GO" id="GO:0005509">
    <property type="term" value="F:calcium ion binding"/>
    <property type="evidence" value="ECO:0007669"/>
    <property type="project" value="InterPro"/>
</dbReference>
<keyword evidence="3" id="KW-0479">Metal-binding</keyword>
<gene>
    <name evidence="8" type="primary">BQ5605_C002g01618</name>
    <name evidence="8" type="ORF">BQ5605_C002G01618</name>
</gene>
<evidence type="ECO:0000256" key="3">
    <source>
        <dbReference type="ARBA" id="ARBA00022723"/>
    </source>
</evidence>
<evidence type="ECO:0000313" key="8">
    <source>
        <dbReference type="EMBL" id="SGY34348.1"/>
    </source>
</evidence>
<dbReference type="GO" id="GO:0005737">
    <property type="term" value="C:cytoplasm"/>
    <property type="evidence" value="ECO:0007669"/>
    <property type="project" value="UniProtKB-SubCell"/>
</dbReference>
<dbReference type="InterPro" id="IPR002048">
    <property type="entry name" value="EF_hand_dom"/>
</dbReference>
<reference evidence="8 9" key="1">
    <citation type="submission" date="2016-11" db="EMBL/GenBank/DDBJ databases">
        <authorList>
            <person name="Jaros S."/>
            <person name="Januszkiewicz K."/>
            <person name="Wedrychowicz H."/>
        </authorList>
    </citation>
    <scope>NUCLEOTIDE SEQUENCE [LARGE SCALE GENOMIC DNA]</scope>
</reference>
<dbReference type="GO" id="GO:0048306">
    <property type="term" value="F:calcium-dependent protein binding"/>
    <property type="evidence" value="ECO:0007669"/>
    <property type="project" value="UniProtKB-ARBA"/>
</dbReference>
<organism evidence="8 9">
    <name type="scientific">Microbotryum silenes-dioicae</name>
    <dbReference type="NCBI Taxonomy" id="796604"/>
    <lineage>
        <taxon>Eukaryota</taxon>
        <taxon>Fungi</taxon>
        <taxon>Dikarya</taxon>
        <taxon>Basidiomycota</taxon>
        <taxon>Pucciniomycotina</taxon>
        <taxon>Microbotryomycetes</taxon>
        <taxon>Microbotryales</taxon>
        <taxon>Microbotryaceae</taxon>
        <taxon>Microbotryum</taxon>
    </lineage>
</organism>
<dbReference type="PANTHER" id="PTHR46212">
    <property type="entry name" value="PEFLIN"/>
    <property type="match status" value="1"/>
</dbReference>
<dbReference type="AlphaFoldDB" id="A0A2X0P225"/>
<dbReference type="STRING" id="796604.A0A2X0P225"/>
<dbReference type="SMART" id="SM00054">
    <property type="entry name" value="EFh"/>
    <property type="match status" value="4"/>
</dbReference>
<keyword evidence="5" id="KW-0106">Calcium</keyword>
<feature type="compositionally biased region" description="Polar residues" evidence="6">
    <location>
        <begin position="45"/>
        <end position="55"/>
    </location>
</feature>
<dbReference type="CDD" id="cd16180">
    <property type="entry name" value="EFh_PEF_Group_I"/>
    <property type="match status" value="1"/>
</dbReference>
<evidence type="ECO:0000256" key="5">
    <source>
        <dbReference type="ARBA" id="ARBA00022837"/>
    </source>
</evidence>
<protein>
    <submittedName>
        <fullName evidence="8">BQ5605_C002g01618 protein</fullName>
    </submittedName>
</protein>
<feature type="region of interest" description="Disordered" evidence="6">
    <location>
        <begin position="1"/>
        <end position="134"/>
    </location>
</feature>
<feature type="domain" description="EF-hand" evidence="7">
    <location>
        <begin position="133"/>
        <end position="168"/>
    </location>
</feature>
<dbReference type="PANTHER" id="PTHR46212:SF3">
    <property type="entry name" value="GH27120P"/>
    <property type="match status" value="1"/>
</dbReference>
<proteinExistence type="predicted"/>
<dbReference type="InterPro" id="IPR011992">
    <property type="entry name" value="EF-hand-dom_pair"/>
</dbReference>
<sequence length="368" mass="41202">MRRDSCSRLYESSEADPSQRHPWPTLGRLLSSRLAPVHQQPFAPSLTQPTMSHNSPYPPAQAGSYAQPPAQQGYGQPTQGQYGQQQPPQSGYGQPQGQYGQQQHYGQPPQQAYGQPPQQAYAAPQAGAYGGGADQQQLQQWFNSVDLDRSGAITHIELKQALMNGDFTPFSDETIKMLLNMFDNDRSGTVGFNEFAGLWNYIKEWQNVFRTFDRDGSGTIESYELANALNSFGFALNPRTVDLLQKKFNPPPVMKFPGSGAPQQRPGPPGITFDAFVRCCVTVRQLSEAFQRADTQRSGFVTMGREQFLDMVNQETLKVDVFHCRRLLMTDPFSSYRCCKPHKVLVFSVDGGFWNGSGMYFLVVRRSK</sequence>
<dbReference type="PROSITE" id="PS00018">
    <property type="entry name" value="EF_HAND_1"/>
    <property type="match status" value="2"/>
</dbReference>